<dbReference type="PANTHER" id="PTHR43408:SF1">
    <property type="entry name" value="FMN REDUCTASE (NADPH)"/>
    <property type="match status" value="1"/>
</dbReference>
<evidence type="ECO:0000256" key="2">
    <source>
        <dbReference type="ARBA" id="ARBA00022630"/>
    </source>
</evidence>
<keyword evidence="3" id="KW-0288">FMN</keyword>
<dbReference type="RefSeq" id="WP_069305966.1">
    <property type="nucleotide sequence ID" value="NZ_MCRJ01000014.1"/>
</dbReference>
<dbReference type="GO" id="GO:0052873">
    <property type="term" value="F:FMN reductase (NADPH) activity"/>
    <property type="evidence" value="ECO:0007669"/>
    <property type="project" value="UniProtKB-EC"/>
</dbReference>
<dbReference type="AlphaFoldDB" id="A0A1E3H617"/>
<evidence type="ECO:0000313" key="6">
    <source>
        <dbReference type="EMBL" id="ODN71762.1"/>
    </source>
</evidence>
<dbReference type="GO" id="GO:0046306">
    <property type="term" value="P:alkanesulfonate catabolic process"/>
    <property type="evidence" value="ECO:0007669"/>
    <property type="project" value="InterPro"/>
</dbReference>
<evidence type="ECO:0000256" key="4">
    <source>
        <dbReference type="ARBA" id="ARBA00023002"/>
    </source>
</evidence>
<gene>
    <name evidence="6" type="primary">ssuE</name>
    <name evidence="6" type="ORF">A6302_00905</name>
</gene>
<dbReference type="SUPFAM" id="SSF52218">
    <property type="entry name" value="Flavoproteins"/>
    <property type="match status" value="1"/>
</dbReference>
<dbReference type="InterPro" id="IPR020048">
    <property type="entry name" value="NADPH-dep_FMN_reduc_SsuE"/>
</dbReference>
<dbReference type="PATRIC" id="fig|1439726.3.peg.946"/>
<dbReference type="InterPro" id="IPR029039">
    <property type="entry name" value="Flavoprotein-like_sf"/>
</dbReference>
<accession>A0A1E3H617</accession>
<keyword evidence="4 6" id="KW-0560">Oxidoreductase</keyword>
<dbReference type="InterPro" id="IPR051814">
    <property type="entry name" value="NAD(P)H-dep_FMN_reductase"/>
</dbReference>
<dbReference type="Gene3D" id="3.40.50.360">
    <property type="match status" value="1"/>
</dbReference>
<name>A0A1E3H617_9HYPH</name>
<protein>
    <submittedName>
        <fullName evidence="6">FMN reductase (NADPH)</fullName>
        <ecNumber evidence="6">1.5.1.38</ecNumber>
    </submittedName>
</protein>
<dbReference type="PANTHER" id="PTHR43408">
    <property type="entry name" value="FMN REDUCTASE (NADPH)"/>
    <property type="match status" value="1"/>
</dbReference>
<keyword evidence="7" id="KW-1185">Reference proteome</keyword>
<sequence>MRNFRVVALSASASATSKTAGIADLVLDRLTSPSVTIRNIALRDLSLPAMLEYPARDAGLAAVNEEVMAADGVIVATPIYKASFSGLLKLYLDQLPQFALAGKTVLPIATGGSLAHVLALDFSLRPVLQSMGVRHAVQSFFVAEAHIAATDDGGFTLRPEAVAPLDEAIHHFRQSMLAADTADQLGHPRPERRAAG</sequence>
<keyword evidence="2" id="KW-0285">Flavoprotein</keyword>
<feature type="domain" description="NADPH-dependent FMN reductase-like" evidence="5">
    <location>
        <begin position="5"/>
        <end position="144"/>
    </location>
</feature>
<organism evidence="6 7">
    <name type="scientific">Methylobrevis pamukkalensis</name>
    <dbReference type="NCBI Taxonomy" id="1439726"/>
    <lineage>
        <taxon>Bacteria</taxon>
        <taxon>Pseudomonadati</taxon>
        <taxon>Pseudomonadota</taxon>
        <taxon>Alphaproteobacteria</taxon>
        <taxon>Hyphomicrobiales</taxon>
        <taxon>Pleomorphomonadaceae</taxon>
        <taxon>Methylobrevis</taxon>
    </lineage>
</organism>
<dbReference type="EC" id="1.5.1.38" evidence="6"/>
<dbReference type="EMBL" id="MCRJ01000014">
    <property type="protein sequence ID" value="ODN71762.1"/>
    <property type="molecule type" value="Genomic_DNA"/>
</dbReference>
<comment type="caution">
    <text evidence="6">The sequence shown here is derived from an EMBL/GenBank/DDBJ whole genome shotgun (WGS) entry which is preliminary data.</text>
</comment>
<dbReference type="Proteomes" id="UP000094622">
    <property type="component" value="Unassembled WGS sequence"/>
</dbReference>
<dbReference type="InterPro" id="IPR005025">
    <property type="entry name" value="FMN_Rdtase-like_dom"/>
</dbReference>
<comment type="similarity">
    <text evidence="1">Belongs to the SsuE family.</text>
</comment>
<evidence type="ECO:0000259" key="5">
    <source>
        <dbReference type="Pfam" id="PF03358"/>
    </source>
</evidence>
<dbReference type="OrthoDB" id="1643408at2"/>
<evidence type="ECO:0000256" key="1">
    <source>
        <dbReference type="ARBA" id="ARBA00005990"/>
    </source>
</evidence>
<evidence type="ECO:0000256" key="3">
    <source>
        <dbReference type="ARBA" id="ARBA00022643"/>
    </source>
</evidence>
<dbReference type="Pfam" id="PF03358">
    <property type="entry name" value="FMN_red"/>
    <property type="match status" value="1"/>
</dbReference>
<dbReference type="NCBIfam" id="TIGR03567">
    <property type="entry name" value="FMN_reduc_SsuE"/>
    <property type="match status" value="1"/>
</dbReference>
<evidence type="ECO:0000313" key="7">
    <source>
        <dbReference type="Proteomes" id="UP000094622"/>
    </source>
</evidence>
<reference evidence="6 7" key="1">
    <citation type="submission" date="2016-07" db="EMBL/GenBank/DDBJ databases">
        <title>Draft Genome Sequence of Methylobrevis pamukkalensis PK2.</title>
        <authorList>
            <person name="Vasilenko O.V."/>
            <person name="Doronina N.V."/>
            <person name="Shmareva M.N."/>
            <person name="Tarlachkov S.V."/>
            <person name="Mustakhimov I."/>
            <person name="Trotsenko Y.A."/>
        </authorList>
    </citation>
    <scope>NUCLEOTIDE SEQUENCE [LARGE SCALE GENOMIC DNA]</scope>
    <source>
        <strain evidence="6 7">PK2</strain>
    </source>
</reference>
<proteinExistence type="inferred from homology"/>